<keyword evidence="3" id="KW-0813">Transport</keyword>
<dbReference type="InterPro" id="IPR003439">
    <property type="entry name" value="ABC_transporter-like_ATP-bd"/>
</dbReference>
<dbReference type="OrthoDB" id="501320at2"/>
<reference evidence="13 15" key="2">
    <citation type="submission" date="2020-08" db="EMBL/GenBank/DDBJ databases">
        <title>The isolate Caproiciproducens sp. 7D4C2 produces n-caproate at mildly acidic conditions from hexoses: genome and rBOX comparison with related strains and chain-elongating bacteria.</title>
        <authorList>
            <person name="Esquivel-Elizondo S."/>
            <person name="Bagci C."/>
            <person name="Temovska M."/>
            <person name="Jeon B.S."/>
            <person name="Bessarab I."/>
            <person name="Williams R.B.H."/>
            <person name="Huson D.H."/>
            <person name="Angenent L.T."/>
        </authorList>
    </citation>
    <scope>NUCLEOTIDE SEQUENCE [LARGE SCALE GENOMIC DNA]</scope>
    <source>
        <strain evidence="13 15">7D4C2</strain>
    </source>
</reference>
<comment type="function">
    <text evidence="10">Probably part of an ABC transporter complex. Responsible for energy coupling to the transport system.</text>
</comment>
<evidence type="ECO:0000313" key="15">
    <source>
        <dbReference type="Proteomes" id="UP000515909"/>
    </source>
</evidence>
<gene>
    <name evidence="12" type="primary">btuD_13</name>
    <name evidence="12" type="ORF">CAFE_27820</name>
    <name evidence="13" type="ORF">HCR03_18845</name>
</gene>
<evidence type="ECO:0000256" key="6">
    <source>
        <dbReference type="ARBA" id="ARBA00022741"/>
    </source>
</evidence>
<dbReference type="AlphaFoldDB" id="A0A6N8I3G8"/>
<keyword evidence="9" id="KW-0472">Membrane</keyword>
<evidence type="ECO:0000313" key="14">
    <source>
        <dbReference type="Proteomes" id="UP000469440"/>
    </source>
</evidence>
<evidence type="ECO:0000313" key="12">
    <source>
        <dbReference type="EMBL" id="MVB12053.1"/>
    </source>
</evidence>
<evidence type="ECO:0000256" key="3">
    <source>
        <dbReference type="ARBA" id="ARBA00022448"/>
    </source>
</evidence>
<comment type="similarity">
    <text evidence="2">Belongs to the ABC transporter superfamily.</text>
</comment>
<keyword evidence="8" id="KW-1278">Translocase</keyword>
<keyword evidence="6" id="KW-0547">Nucleotide-binding</keyword>
<evidence type="ECO:0000256" key="10">
    <source>
        <dbReference type="ARBA" id="ARBA00025157"/>
    </source>
</evidence>
<dbReference type="GO" id="GO:0042626">
    <property type="term" value="F:ATPase-coupled transmembrane transporter activity"/>
    <property type="evidence" value="ECO:0007669"/>
    <property type="project" value="TreeGrafter"/>
</dbReference>
<evidence type="ECO:0000313" key="13">
    <source>
        <dbReference type="EMBL" id="QNK40643.1"/>
    </source>
</evidence>
<dbReference type="EMBL" id="VWXL01000081">
    <property type="protein sequence ID" value="MVB12053.1"/>
    <property type="molecule type" value="Genomic_DNA"/>
</dbReference>
<feature type="domain" description="ABC transporter" evidence="11">
    <location>
        <begin position="5"/>
        <end position="42"/>
    </location>
</feature>
<evidence type="ECO:0000259" key="11">
    <source>
        <dbReference type="Pfam" id="PF00005"/>
    </source>
</evidence>
<accession>A0A6N8I3G8</accession>
<dbReference type="PANTHER" id="PTHR43553">
    <property type="entry name" value="HEAVY METAL TRANSPORTER"/>
    <property type="match status" value="1"/>
</dbReference>
<dbReference type="InterPro" id="IPR027417">
    <property type="entry name" value="P-loop_NTPase"/>
</dbReference>
<sequence>MEAEKLLGRSIFNLSGGEKQKVACASVSAAHPDVFVLDEPTSNLDMDAIESLRRTILLWKSRGKTVVIAEHRLHWLKDICNRVIYMSGGRISLDLPMNEFAALPPEKLRRLGLRPLSLTNLKNESPPAVPGDTLELHDFCCSYDGKKQALDMRSLFCIWKTEWPANSTRLTTAAVNG</sequence>
<accession>A0A7G8TAK2</accession>
<keyword evidence="7 12" id="KW-0067">ATP-binding</keyword>
<evidence type="ECO:0000256" key="1">
    <source>
        <dbReference type="ARBA" id="ARBA00004202"/>
    </source>
</evidence>
<dbReference type="Pfam" id="PF00005">
    <property type="entry name" value="ABC_tran"/>
    <property type="match status" value="1"/>
</dbReference>
<dbReference type="RefSeq" id="WP_156990980.1">
    <property type="nucleotide sequence ID" value="NZ_CP060286.1"/>
</dbReference>
<evidence type="ECO:0000256" key="4">
    <source>
        <dbReference type="ARBA" id="ARBA00022475"/>
    </source>
</evidence>
<keyword evidence="14" id="KW-1185">Reference proteome</keyword>
<evidence type="ECO:0000256" key="5">
    <source>
        <dbReference type="ARBA" id="ARBA00022737"/>
    </source>
</evidence>
<dbReference type="EMBL" id="CP060286">
    <property type="protein sequence ID" value="QNK40643.1"/>
    <property type="molecule type" value="Genomic_DNA"/>
</dbReference>
<organism evidence="12 14">
    <name type="scientific">Caproicibacter fermentans</name>
    <dbReference type="NCBI Taxonomy" id="2576756"/>
    <lineage>
        <taxon>Bacteria</taxon>
        <taxon>Bacillati</taxon>
        <taxon>Bacillota</taxon>
        <taxon>Clostridia</taxon>
        <taxon>Eubacteriales</taxon>
        <taxon>Acutalibacteraceae</taxon>
        <taxon>Caproicibacter</taxon>
    </lineage>
</organism>
<evidence type="ECO:0000256" key="9">
    <source>
        <dbReference type="ARBA" id="ARBA00023136"/>
    </source>
</evidence>
<evidence type="ECO:0000256" key="7">
    <source>
        <dbReference type="ARBA" id="ARBA00022840"/>
    </source>
</evidence>
<proteinExistence type="inferred from homology"/>
<comment type="subcellular location">
    <subcellularLocation>
        <location evidence="1">Cell membrane</location>
        <topology evidence="1">Peripheral membrane protein</topology>
    </subcellularLocation>
</comment>
<protein>
    <submittedName>
        <fullName evidence="13">ATP-binding cassette domain-containing protein</fullName>
    </submittedName>
    <submittedName>
        <fullName evidence="12">Vitamin B12 import ATP-binding protein BtuD</fullName>
    </submittedName>
</protein>
<dbReference type="GO" id="GO:0043190">
    <property type="term" value="C:ATP-binding cassette (ABC) transporter complex"/>
    <property type="evidence" value="ECO:0007669"/>
    <property type="project" value="TreeGrafter"/>
</dbReference>
<dbReference type="SUPFAM" id="SSF52540">
    <property type="entry name" value="P-loop containing nucleoside triphosphate hydrolases"/>
    <property type="match status" value="1"/>
</dbReference>
<dbReference type="Proteomes" id="UP000469440">
    <property type="component" value="Unassembled WGS sequence"/>
</dbReference>
<keyword evidence="5" id="KW-0677">Repeat</keyword>
<reference evidence="12 14" key="1">
    <citation type="submission" date="2019-09" db="EMBL/GenBank/DDBJ databases">
        <title>Genome sequence of Clostridium sp. EA1.</title>
        <authorList>
            <person name="Poehlein A."/>
            <person name="Bengelsdorf F.R."/>
            <person name="Daniel R."/>
        </authorList>
    </citation>
    <scope>NUCLEOTIDE SEQUENCE [LARGE SCALE GENOMIC DNA]</scope>
    <source>
        <strain evidence="12 14">EA1</strain>
    </source>
</reference>
<evidence type="ECO:0000256" key="8">
    <source>
        <dbReference type="ARBA" id="ARBA00022967"/>
    </source>
</evidence>
<keyword evidence="4" id="KW-1003">Cell membrane</keyword>
<evidence type="ECO:0000256" key="2">
    <source>
        <dbReference type="ARBA" id="ARBA00005417"/>
    </source>
</evidence>
<dbReference type="GO" id="GO:0016887">
    <property type="term" value="F:ATP hydrolysis activity"/>
    <property type="evidence" value="ECO:0007669"/>
    <property type="project" value="InterPro"/>
</dbReference>
<dbReference type="KEGG" id="cfem:HCR03_18845"/>
<name>A0A6N8I3G8_9FIRM</name>
<dbReference type="GO" id="GO:0005524">
    <property type="term" value="F:ATP binding"/>
    <property type="evidence" value="ECO:0007669"/>
    <property type="project" value="UniProtKB-KW"/>
</dbReference>
<dbReference type="InterPro" id="IPR050095">
    <property type="entry name" value="ECF_ABC_transporter_ATP-bd"/>
</dbReference>
<dbReference type="Gene3D" id="3.40.50.300">
    <property type="entry name" value="P-loop containing nucleotide triphosphate hydrolases"/>
    <property type="match status" value="1"/>
</dbReference>
<dbReference type="Proteomes" id="UP000515909">
    <property type="component" value="Chromosome"/>
</dbReference>
<dbReference type="PANTHER" id="PTHR43553:SF23">
    <property type="entry name" value="ABC TRANSPORTER ATP-BINDING COMPONENT"/>
    <property type="match status" value="1"/>
</dbReference>